<dbReference type="PANTHER" id="PTHR43297">
    <property type="entry name" value="OLIGOPEPTIDE TRANSPORT ATP-BINDING PROTEIN APPD"/>
    <property type="match status" value="1"/>
</dbReference>
<evidence type="ECO:0000256" key="1">
    <source>
        <dbReference type="ARBA" id="ARBA00004202"/>
    </source>
</evidence>
<keyword evidence="3" id="KW-0813">Transport</keyword>
<keyword evidence="8" id="KW-1278">Translocase</keyword>
<dbReference type="GO" id="GO:0005524">
    <property type="term" value="F:ATP binding"/>
    <property type="evidence" value="ECO:0007669"/>
    <property type="project" value="UniProtKB-KW"/>
</dbReference>
<dbReference type="PROSITE" id="PS50893">
    <property type="entry name" value="ABC_TRANSPORTER_2"/>
    <property type="match status" value="1"/>
</dbReference>
<evidence type="ECO:0000313" key="13">
    <source>
        <dbReference type="Proteomes" id="UP000199220"/>
    </source>
</evidence>
<evidence type="ECO:0000256" key="2">
    <source>
        <dbReference type="ARBA" id="ARBA00005417"/>
    </source>
</evidence>
<organism evidence="12 13">
    <name type="scientific">Ruania alba</name>
    <dbReference type="NCBI Taxonomy" id="648782"/>
    <lineage>
        <taxon>Bacteria</taxon>
        <taxon>Bacillati</taxon>
        <taxon>Actinomycetota</taxon>
        <taxon>Actinomycetes</taxon>
        <taxon>Micrococcales</taxon>
        <taxon>Ruaniaceae</taxon>
        <taxon>Ruania</taxon>
    </lineage>
</organism>
<comment type="subcellular location">
    <subcellularLocation>
        <location evidence="1">Cell membrane</location>
        <topology evidence="1">Peripheral membrane protein</topology>
    </subcellularLocation>
</comment>
<feature type="region of interest" description="Disordered" evidence="10">
    <location>
        <begin position="1"/>
        <end position="20"/>
    </location>
</feature>
<evidence type="ECO:0000256" key="4">
    <source>
        <dbReference type="ARBA" id="ARBA00022475"/>
    </source>
</evidence>
<keyword evidence="13" id="KW-1185">Reference proteome</keyword>
<sequence>MQQTPTSDQTAARRLDPDAPPVLQLRGLRTEFQLDDGEVQAVDGVDLTIHRGETLAVVGESGCGKSVMARSILQLVDRPGKIVGGQVWVPRPPADEVEATARRSSFFRGRLRRRIKPEVDTGAAPEGMVGMIGADPAVIRAVRGKRIAMVFQEPMTSLSSVHKVGDQIIEAIQLHNPVSNEVARDRAIDLLHRVGIAAPETRVDAYPFELSGGMRQRVMIAMALSCDPELLIADEPTTALDVTTQAQILELLASLRDELGMAIMLITHDLGVAAQLADSVAVMYLGNVVERGEITEIFRSPRHPYTQALLNSIPKLGQGSDVRLAPVRGMVPHPFARPSGCPFHDRCDFFQPGRCDTAAPPLIRDEQGHEVRCVLYEETT</sequence>
<dbReference type="Proteomes" id="UP000199220">
    <property type="component" value="Unassembled WGS sequence"/>
</dbReference>
<dbReference type="RefSeq" id="WP_089773665.1">
    <property type="nucleotide sequence ID" value="NZ_FNTX01000002.1"/>
</dbReference>
<dbReference type="EMBL" id="FNTX01000002">
    <property type="protein sequence ID" value="SEE75254.1"/>
    <property type="molecule type" value="Genomic_DNA"/>
</dbReference>
<dbReference type="CDD" id="cd03257">
    <property type="entry name" value="ABC_NikE_OppD_transporters"/>
    <property type="match status" value="1"/>
</dbReference>
<evidence type="ECO:0000256" key="6">
    <source>
        <dbReference type="ARBA" id="ARBA00022741"/>
    </source>
</evidence>
<evidence type="ECO:0000259" key="11">
    <source>
        <dbReference type="PROSITE" id="PS50893"/>
    </source>
</evidence>
<keyword evidence="6" id="KW-0547">Nucleotide-binding</keyword>
<dbReference type="PANTHER" id="PTHR43297:SF14">
    <property type="entry name" value="ATPASE AAA-TYPE CORE DOMAIN-CONTAINING PROTEIN"/>
    <property type="match status" value="1"/>
</dbReference>
<dbReference type="InterPro" id="IPR017871">
    <property type="entry name" value="ABC_transporter-like_CS"/>
</dbReference>
<dbReference type="Gene3D" id="3.40.50.300">
    <property type="entry name" value="P-loop containing nucleotide triphosphate hydrolases"/>
    <property type="match status" value="1"/>
</dbReference>
<evidence type="ECO:0000313" key="12">
    <source>
        <dbReference type="EMBL" id="SEE75254.1"/>
    </source>
</evidence>
<name>A0A1H5LE34_9MICO</name>
<dbReference type="InterPro" id="IPR050388">
    <property type="entry name" value="ABC_Ni/Peptide_Import"/>
</dbReference>
<dbReference type="Pfam" id="PF08352">
    <property type="entry name" value="oligo_HPY"/>
    <property type="match status" value="1"/>
</dbReference>
<dbReference type="NCBIfam" id="TIGR01727">
    <property type="entry name" value="oligo_HPY"/>
    <property type="match status" value="1"/>
</dbReference>
<evidence type="ECO:0000256" key="5">
    <source>
        <dbReference type="ARBA" id="ARBA00022519"/>
    </source>
</evidence>
<proteinExistence type="inferred from homology"/>
<dbReference type="STRING" id="648782.SAMN04488554_2759"/>
<keyword evidence="7 12" id="KW-0067">ATP-binding</keyword>
<keyword evidence="9" id="KW-0472">Membrane</keyword>
<accession>A0A1H5LE34</accession>
<reference evidence="13" key="1">
    <citation type="submission" date="2016-10" db="EMBL/GenBank/DDBJ databases">
        <authorList>
            <person name="Varghese N."/>
            <person name="Submissions S."/>
        </authorList>
    </citation>
    <scope>NUCLEOTIDE SEQUENCE [LARGE SCALE GENOMIC DNA]</scope>
    <source>
        <strain evidence="13">DSM 21368</strain>
    </source>
</reference>
<evidence type="ECO:0000256" key="3">
    <source>
        <dbReference type="ARBA" id="ARBA00022448"/>
    </source>
</evidence>
<dbReference type="AlphaFoldDB" id="A0A1H5LE34"/>
<comment type="similarity">
    <text evidence="2">Belongs to the ABC transporter superfamily.</text>
</comment>
<evidence type="ECO:0000256" key="9">
    <source>
        <dbReference type="ARBA" id="ARBA00023136"/>
    </source>
</evidence>
<evidence type="ECO:0000256" key="10">
    <source>
        <dbReference type="SAM" id="MobiDB-lite"/>
    </source>
</evidence>
<dbReference type="PROSITE" id="PS00211">
    <property type="entry name" value="ABC_TRANSPORTER_1"/>
    <property type="match status" value="1"/>
</dbReference>
<keyword evidence="5" id="KW-0997">Cell inner membrane</keyword>
<dbReference type="InterPro" id="IPR003439">
    <property type="entry name" value="ABC_transporter-like_ATP-bd"/>
</dbReference>
<dbReference type="Pfam" id="PF00005">
    <property type="entry name" value="ABC_tran"/>
    <property type="match status" value="1"/>
</dbReference>
<evidence type="ECO:0000256" key="8">
    <source>
        <dbReference type="ARBA" id="ARBA00022967"/>
    </source>
</evidence>
<protein>
    <submittedName>
        <fullName evidence="12">Peptide/nickel transport system ATP-binding protein</fullName>
    </submittedName>
</protein>
<dbReference type="SMART" id="SM00382">
    <property type="entry name" value="AAA"/>
    <property type="match status" value="1"/>
</dbReference>
<keyword evidence="4" id="KW-1003">Cell membrane</keyword>
<dbReference type="SUPFAM" id="SSF52540">
    <property type="entry name" value="P-loop containing nucleoside triphosphate hydrolases"/>
    <property type="match status" value="1"/>
</dbReference>
<dbReference type="InterPro" id="IPR013563">
    <property type="entry name" value="Oligopep_ABC_C"/>
</dbReference>
<dbReference type="InterPro" id="IPR027417">
    <property type="entry name" value="P-loop_NTPase"/>
</dbReference>
<gene>
    <name evidence="12" type="ORF">SAMN04488554_2759</name>
</gene>
<feature type="domain" description="ABC transporter" evidence="11">
    <location>
        <begin position="23"/>
        <end position="310"/>
    </location>
</feature>
<feature type="compositionally biased region" description="Polar residues" evidence="10">
    <location>
        <begin position="1"/>
        <end position="10"/>
    </location>
</feature>
<dbReference type="OrthoDB" id="8481147at2"/>
<dbReference type="GO" id="GO:0015833">
    <property type="term" value="P:peptide transport"/>
    <property type="evidence" value="ECO:0007669"/>
    <property type="project" value="InterPro"/>
</dbReference>
<dbReference type="InterPro" id="IPR003593">
    <property type="entry name" value="AAA+_ATPase"/>
</dbReference>
<dbReference type="GO" id="GO:0016887">
    <property type="term" value="F:ATP hydrolysis activity"/>
    <property type="evidence" value="ECO:0007669"/>
    <property type="project" value="InterPro"/>
</dbReference>
<dbReference type="GO" id="GO:0005886">
    <property type="term" value="C:plasma membrane"/>
    <property type="evidence" value="ECO:0007669"/>
    <property type="project" value="UniProtKB-SubCell"/>
</dbReference>
<evidence type="ECO:0000256" key="7">
    <source>
        <dbReference type="ARBA" id="ARBA00022840"/>
    </source>
</evidence>